<evidence type="ECO:0000313" key="3">
    <source>
        <dbReference type="Proteomes" id="UP000824120"/>
    </source>
</evidence>
<dbReference type="PANTHER" id="PTHR31175">
    <property type="entry name" value="AUXIN-RESPONSIVE FAMILY PROTEIN"/>
    <property type="match status" value="1"/>
</dbReference>
<dbReference type="InterPro" id="IPR003676">
    <property type="entry name" value="SAUR_fam"/>
</dbReference>
<evidence type="ECO:0008006" key="4">
    <source>
        <dbReference type="Google" id="ProtNLM"/>
    </source>
</evidence>
<sequence length="261" mass="29510">MKTESQGNSSKKEMAMLNAKKLIKMARRWQKFAAMQRKRISFPRNDSDADSCSTSSSSIVEKGHFVVYTADQTRFVVPLSYLENEVIRQLLNMSEEESLDFSFNFFFPVFQEKMAILSTKKLIKLVRRWQKFAAMQRKRISFPRNDSDADSCSTSSSSIVEKGHFVVYTADQTRFVVPLAYLENEVIRQLLNMSEEEFGLPSGGPITLPCDSALMSYIISLIKRGVTAGDLHQALLLSIPSGYCSTSSLYQESGSRQILVC</sequence>
<evidence type="ECO:0000313" key="2">
    <source>
        <dbReference type="EMBL" id="KAG5611769.1"/>
    </source>
</evidence>
<accession>A0A9J5ZFS0</accession>
<dbReference type="OrthoDB" id="1936278at2759"/>
<comment type="similarity">
    <text evidence="1">Belongs to the ARG7 family.</text>
</comment>
<dbReference type="Proteomes" id="UP000824120">
    <property type="component" value="Chromosome 4"/>
</dbReference>
<keyword evidence="3" id="KW-1185">Reference proteome</keyword>
<protein>
    <recommendedName>
        <fullName evidence="4">Auxin-induced SAUR</fullName>
    </recommendedName>
</protein>
<dbReference type="GO" id="GO:0009733">
    <property type="term" value="P:response to auxin"/>
    <property type="evidence" value="ECO:0007669"/>
    <property type="project" value="InterPro"/>
</dbReference>
<dbReference type="EMBL" id="JACXVP010000004">
    <property type="protein sequence ID" value="KAG5611769.1"/>
    <property type="molecule type" value="Genomic_DNA"/>
</dbReference>
<comment type="caution">
    <text evidence="2">The sequence shown here is derived from an EMBL/GenBank/DDBJ whole genome shotgun (WGS) entry which is preliminary data.</text>
</comment>
<name>A0A9J5ZFS0_SOLCO</name>
<dbReference type="AlphaFoldDB" id="A0A9J5ZFS0"/>
<gene>
    <name evidence="2" type="ORF">H5410_023050</name>
</gene>
<dbReference type="Pfam" id="PF02519">
    <property type="entry name" value="Auxin_inducible"/>
    <property type="match status" value="2"/>
</dbReference>
<evidence type="ECO:0000256" key="1">
    <source>
        <dbReference type="ARBA" id="ARBA00006974"/>
    </source>
</evidence>
<organism evidence="2 3">
    <name type="scientific">Solanum commersonii</name>
    <name type="common">Commerson's wild potato</name>
    <name type="synonym">Commerson's nightshade</name>
    <dbReference type="NCBI Taxonomy" id="4109"/>
    <lineage>
        <taxon>Eukaryota</taxon>
        <taxon>Viridiplantae</taxon>
        <taxon>Streptophyta</taxon>
        <taxon>Embryophyta</taxon>
        <taxon>Tracheophyta</taxon>
        <taxon>Spermatophyta</taxon>
        <taxon>Magnoliopsida</taxon>
        <taxon>eudicotyledons</taxon>
        <taxon>Gunneridae</taxon>
        <taxon>Pentapetalae</taxon>
        <taxon>asterids</taxon>
        <taxon>lamiids</taxon>
        <taxon>Solanales</taxon>
        <taxon>Solanaceae</taxon>
        <taxon>Solanoideae</taxon>
        <taxon>Solaneae</taxon>
        <taxon>Solanum</taxon>
    </lineage>
</organism>
<dbReference type="PANTHER" id="PTHR31175:SF95">
    <property type="entry name" value="AUXIN-INDUCED SAUR"/>
    <property type="match status" value="1"/>
</dbReference>
<reference evidence="2 3" key="1">
    <citation type="submission" date="2020-09" db="EMBL/GenBank/DDBJ databases">
        <title>De no assembly of potato wild relative species, Solanum commersonii.</title>
        <authorList>
            <person name="Cho K."/>
        </authorList>
    </citation>
    <scope>NUCLEOTIDE SEQUENCE [LARGE SCALE GENOMIC DNA]</scope>
    <source>
        <strain evidence="2">LZ3.2</strain>
        <tissue evidence="2">Leaf</tissue>
    </source>
</reference>
<proteinExistence type="inferred from homology"/>